<dbReference type="AlphaFoldDB" id="A0A4C1TYK0"/>
<evidence type="ECO:0000313" key="2">
    <source>
        <dbReference type="EMBL" id="GBP19080.1"/>
    </source>
</evidence>
<keyword evidence="3" id="KW-1185">Reference proteome</keyword>
<feature type="region of interest" description="Disordered" evidence="1">
    <location>
        <begin position="16"/>
        <end position="41"/>
    </location>
</feature>
<organism evidence="2 3">
    <name type="scientific">Eumeta variegata</name>
    <name type="common">Bagworm moth</name>
    <name type="synonym">Eumeta japonica</name>
    <dbReference type="NCBI Taxonomy" id="151549"/>
    <lineage>
        <taxon>Eukaryota</taxon>
        <taxon>Metazoa</taxon>
        <taxon>Ecdysozoa</taxon>
        <taxon>Arthropoda</taxon>
        <taxon>Hexapoda</taxon>
        <taxon>Insecta</taxon>
        <taxon>Pterygota</taxon>
        <taxon>Neoptera</taxon>
        <taxon>Endopterygota</taxon>
        <taxon>Lepidoptera</taxon>
        <taxon>Glossata</taxon>
        <taxon>Ditrysia</taxon>
        <taxon>Tineoidea</taxon>
        <taxon>Psychidae</taxon>
        <taxon>Oiketicinae</taxon>
        <taxon>Eumeta</taxon>
    </lineage>
</organism>
<evidence type="ECO:0000313" key="3">
    <source>
        <dbReference type="Proteomes" id="UP000299102"/>
    </source>
</evidence>
<reference evidence="2 3" key="1">
    <citation type="journal article" date="2019" name="Commun. Biol.">
        <title>The bagworm genome reveals a unique fibroin gene that provides high tensile strength.</title>
        <authorList>
            <person name="Kono N."/>
            <person name="Nakamura H."/>
            <person name="Ohtoshi R."/>
            <person name="Tomita M."/>
            <person name="Numata K."/>
            <person name="Arakawa K."/>
        </authorList>
    </citation>
    <scope>NUCLEOTIDE SEQUENCE [LARGE SCALE GENOMIC DNA]</scope>
</reference>
<accession>A0A4C1TYK0</accession>
<dbReference type="EMBL" id="BGZK01000104">
    <property type="protein sequence ID" value="GBP19080.1"/>
    <property type="molecule type" value="Genomic_DNA"/>
</dbReference>
<evidence type="ECO:0000256" key="1">
    <source>
        <dbReference type="SAM" id="MobiDB-lite"/>
    </source>
</evidence>
<name>A0A4C1TYK0_EUMVA</name>
<dbReference type="Proteomes" id="UP000299102">
    <property type="component" value="Unassembled WGS sequence"/>
</dbReference>
<protein>
    <submittedName>
        <fullName evidence="2">Uncharacterized protein</fullName>
    </submittedName>
</protein>
<comment type="caution">
    <text evidence="2">The sequence shown here is derived from an EMBL/GenBank/DDBJ whole genome shotgun (WGS) entry which is preliminary data.</text>
</comment>
<sequence>MQSIYVASCRGRPRPPVHCERNINPAGETSREAPALAGPHTKCGSCRKRHLVGGEALTKASISKTVSPANMQ</sequence>
<gene>
    <name evidence="2" type="ORF">EVAR_83393_1</name>
</gene>
<proteinExistence type="predicted"/>